<name>A0A2S8FAG6_9BACT</name>
<evidence type="ECO:0000313" key="3">
    <source>
        <dbReference type="EMBL" id="PQO29163.1"/>
    </source>
</evidence>
<dbReference type="AlphaFoldDB" id="A0A2S8FAG6"/>
<sequence>MPERDLTSESVVPSSGTSWGLRFSLGAMMVIVALFAGVFGYLSYFRSAKCLMVYSVTTLPAQDVDGLGLDFHPIDDSPYQWAFDSDDAVAQLVHLKNNAERPLYDKQLTVAYWPRQADTYTYIRPVAINTETSPHPDFASGEFAGFWGVRKVGGQLVFRVEGHTAHRQPKVAGFDEDQYGRFDEVAGNLFYEGEFPVSGLIFAAPVGDDQIHLFLIQAEEVSAKEPFVHRPGPIDSLEKQTEITSKQQDPQPEADNNDE</sequence>
<feature type="region of interest" description="Disordered" evidence="1">
    <location>
        <begin position="226"/>
        <end position="259"/>
    </location>
</feature>
<evidence type="ECO:0000256" key="1">
    <source>
        <dbReference type="SAM" id="MobiDB-lite"/>
    </source>
</evidence>
<keyword evidence="2" id="KW-0812">Transmembrane</keyword>
<protein>
    <submittedName>
        <fullName evidence="3">Uncharacterized protein</fullName>
    </submittedName>
</protein>
<evidence type="ECO:0000256" key="2">
    <source>
        <dbReference type="SAM" id="Phobius"/>
    </source>
</evidence>
<dbReference type="OrthoDB" id="283093at2"/>
<feature type="transmembrane region" description="Helical" evidence="2">
    <location>
        <begin position="20"/>
        <end position="42"/>
    </location>
</feature>
<dbReference type="EMBL" id="PUIA01000042">
    <property type="protein sequence ID" value="PQO29163.1"/>
    <property type="molecule type" value="Genomic_DNA"/>
</dbReference>
<keyword evidence="2" id="KW-0472">Membrane</keyword>
<dbReference type="Proteomes" id="UP000240009">
    <property type="component" value="Unassembled WGS sequence"/>
</dbReference>
<accession>A0A2S8FAG6</accession>
<dbReference type="RefSeq" id="WP_105355103.1">
    <property type="nucleotide sequence ID" value="NZ_PUIA01000042.1"/>
</dbReference>
<evidence type="ECO:0000313" key="4">
    <source>
        <dbReference type="Proteomes" id="UP000240009"/>
    </source>
</evidence>
<proteinExistence type="predicted"/>
<reference evidence="3 4" key="1">
    <citation type="submission" date="2018-02" db="EMBL/GenBank/DDBJ databases">
        <title>Comparative genomes isolates from brazilian mangrove.</title>
        <authorList>
            <person name="Araujo J.E."/>
            <person name="Taketani R.G."/>
            <person name="Silva M.C.P."/>
            <person name="Loureco M.V."/>
            <person name="Andreote F.D."/>
        </authorList>
    </citation>
    <scope>NUCLEOTIDE SEQUENCE [LARGE SCALE GENOMIC DNA]</scope>
    <source>
        <strain evidence="3 4">HEX-2 MGV</strain>
    </source>
</reference>
<gene>
    <name evidence="3" type="ORF">C5Y96_15525</name>
</gene>
<comment type="caution">
    <text evidence="3">The sequence shown here is derived from an EMBL/GenBank/DDBJ whole genome shotgun (WGS) entry which is preliminary data.</text>
</comment>
<keyword evidence="2" id="KW-1133">Transmembrane helix</keyword>
<organism evidence="3 4">
    <name type="scientific">Blastopirellula marina</name>
    <dbReference type="NCBI Taxonomy" id="124"/>
    <lineage>
        <taxon>Bacteria</taxon>
        <taxon>Pseudomonadati</taxon>
        <taxon>Planctomycetota</taxon>
        <taxon>Planctomycetia</taxon>
        <taxon>Pirellulales</taxon>
        <taxon>Pirellulaceae</taxon>
        <taxon>Blastopirellula</taxon>
    </lineage>
</organism>